<dbReference type="AlphaFoldDB" id="A0A5C6B1B2"/>
<organism evidence="2 3">
    <name type="scientific">Stieleria varia</name>
    <dbReference type="NCBI Taxonomy" id="2528005"/>
    <lineage>
        <taxon>Bacteria</taxon>
        <taxon>Pseudomonadati</taxon>
        <taxon>Planctomycetota</taxon>
        <taxon>Planctomycetia</taxon>
        <taxon>Pirellulales</taxon>
        <taxon>Pirellulaceae</taxon>
        <taxon>Stieleria</taxon>
    </lineage>
</organism>
<dbReference type="Proteomes" id="UP000320176">
    <property type="component" value="Unassembled WGS sequence"/>
</dbReference>
<evidence type="ECO:0000259" key="1">
    <source>
        <dbReference type="Pfam" id="PF08241"/>
    </source>
</evidence>
<dbReference type="Pfam" id="PF08241">
    <property type="entry name" value="Methyltransf_11"/>
    <property type="match status" value="1"/>
</dbReference>
<dbReference type="GO" id="GO:0032259">
    <property type="term" value="P:methylation"/>
    <property type="evidence" value="ECO:0007669"/>
    <property type="project" value="UniProtKB-KW"/>
</dbReference>
<name>A0A5C6B1B2_9BACT</name>
<proteinExistence type="predicted"/>
<sequence>MSSPGPLDAYAIAARQHAREQHRCAIELGDVGSLVTVDQILDRERIVGDPAFLQSLVLVYGAWWGEYLALHFGGQWTGVSEPTPPKLLIGGVIYSPLDAVRRRLTDPSSPSLNELSAALRRDKESSNIPIQQQNRQAWDDKANDPRFVFSGILPESRQEALQAVDPWLRDEVCFSGGSLLCLAAGGGTHGPLHAIAGANVTVVDFSSLQLSIDRLVAQRMGLSLQLIEASMDDLSMLGDATFDAVLHPVSLCYVADVWPVYREIARVLKPSGVYFSQQKQPGSLQATDFDPASGFRIAHPCDEGRRLPGGTECNGYRETGTVEFVHGLDMLLGGLCRSGFMIEEISEPPRGDAWAPEGSLEHRARFLPPYLKIRARRNGQSIGLRR</sequence>
<evidence type="ECO:0000313" key="3">
    <source>
        <dbReference type="Proteomes" id="UP000320176"/>
    </source>
</evidence>
<feature type="domain" description="Methyltransferase type 11" evidence="1">
    <location>
        <begin position="184"/>
        <end position="275"/>
    </location>
</feature>
<gene>
    <name evidence="2" type="ORF">Pla52n_18250</name>
</gene>
<dbReference type="InterPro" id="IPR029063">
    <property type="entry name" value="SAM-dependent_MTases_sf"/>
</dbReference>
<reference evidence="2 3" key="1">
    <citation type="submission" date="2019-02" db="EMBL/GenBank/DDBJ databases">
        <title>Deep-cultivation of Planctomycetes and their phenomic and genomic characterization uncovers novel biology.</title>
        <authorList>
            <person name="Wiegand S."/>
            <person name="Jogler M."/>
            <person name="Boedeker C."/>
            <person name="Pinto D."/>
            <person name="Vollmers J."/>
            <person name="Rivas-Marin E."/>
            <person name="Kohn T."/>
            <person name="Peeters S.H."/>
            <person name="Heuer A."/>
            <person name="Rast P."/>
            <person name="Oberbeckmann S."/>
            <person name="Bunk B."/>
            <person name="Jeske O."/>
            <person name="Meyerdierks A."/>
            <person name="Storesund J.E."/>
            <person name="Kallscheuer N."/>
            <person name="Luecker S."/>
            <person name="Lage O.M."/>
            <person name="Pohl T."/>
            <person name="Merkel B.J."/>
            <person name="Hornburger P."/>
            <person name="Mueller R.-W."/>
            <person name="Bruemmer F."/>
            <person name="Labrenz M."/>
            <person name="Spormann A.M."/>
            <person name="Op Den Camp H."/>
            <person name="Overmann J."/>
            <person name="Amann R."/>
            <person name="Jetten M.S.M."/>
            <person name="Mascher T."/>
            <person name="Medema M.H."/>
            <person name="Devos D.P."/>
            <person name="Kaster A.-K."/>
            <person name="Ovreas L."/>
            <person name="Rohde M."/>
            <person name="Galperin M.Y."/>
            <person name="Jogler C."/>
        </authorList>
    </citation>
    <scope>NUCLEOTIDE SEQUENCE [LARGE SCALE GENOMIC DNA]</scope>
    <source>
        <strain evidence="2 3">Pla52n</strain>
    </source>
</reference>
<evidence type="ECO:0000313" key="2">
    <source>
        <dbReference type="EMBL" id="TWU06105.1"/>
    </source>
</evidence>
<protein>
    <submittedName>
        <fullName evidence="2">Bifunctional 3-demethylubiquinone-9 3-methyltransferase/ 2-octaprenyl-6-hydroxy phenol methylase</fullName>
    </submittedName>
</protein>
<dbReference type="CDD" id="cd02440">
    <property type="entry name" value="AdoMet_MTases"/>
    <property type="match status" value="1"/>
</dbReference>
<dbReference type="SUPFAM" id="SSF53335">
    <property type="entry name" value="S-adenosyl-L-methionine-dependent methyltransferases"/>
    <property type="match status" value="1"/>
</dbReference>
<dbReference type="EMBL" id="SJPN01000002">
    <property type="protein sequence ID" value="TWU06105.1"/>
    <property type="molecule type" value="Genomic_DNA"/>
</dbReference>
<accession>A0A5C6B1B2</accession>
<dbReference type="Gene3D" id="3.40.50.150">
    <property type="entry name" value="Vaccinia Virus protein VP39"/>
    <property type="match status" value="1"/>
</dbReference>
<keyword evidence="2" id="KW-0830">Ubiquinone</keyword>
<dbReference type="GO" id="GO:0008757">
    <property type="term" value="F:S-adenosylmethionine-dependent methyltransferase activity"/>
    <property type="evidence" value="ECO:0007669"/>
    <property type="project" value="InterPro"/>
</dbReference>
<keyword evidence="2" id="KW-0808">Transferase</keyword>
<dbReference type="InterPro" id="IPR013216">
    <property type="entry name" value="Methyltransf_11"/>
</dbReference>
<comment type="caution">
    <text evidence="2">The sequence shown here is derived from an EMBL/GenBank/DDBJ whole genome shotgun (WGS) entry which is preliminary data.</text>
</comment>
<keyword evidence="2" id="KW-0489">Methyltransferase</keyword>
<keyword evidence="3" id="KW-1185">Reference proteome</keyword>